<name>A0A1G8MQH0_9BACI</name>
<sequence length="56" mass="6508">MVDLLLRGEGKNSIETEYSVEYIGESEVPETIELRVWDHLSKNFKRLSLGIQTKKK</sequence>
<dbReference type="RefSeq" id="WP_170031794.1">
    <property type="nucleotide sequence ID" value="NZ_FNDU01000010.1"/>
</dbReference>
<evidence type="ECO:0000313" key="1">
    <source>
        <dbReference type="EMBL" id="SDI70116.1"/>
    </source>
</evidence>
<dbReference type="AlphaFoldDB" id="A0A1G8MQH0"/>
<gene>
    <name evidence="1" type="ORF">SAMN05216352_110144</name>
</gene>
<reference evidence="1 2" key="1">
    <citation type="submission" date="2016-10" db="EMBL/GenBank/DDBJ databases">
        <authorList>
            <person name="de Groot N.N."/>
        </authorList>
    </citation>
    <scope>NUCLEOTIDE SEQUENCE [LARGE SCALE GENOMIC DNA]</scope>
    <source>
        <strain evidence="2">P4B,CCM 7963,CECT 7998,DSM 25260,IBRC-M 10614,KCTC 13821</strain>
    </source>
</reference>
<accession>A0A1G8MQH0</accession>
<dbReference type="Proteomes" id="UP000199017">
    <property type="component" value="Unassembled WGS sequence"/>
</dbReference>
<keyword evidence="2" id="KW-1185">Reference proteome</keyword>
<organism evidence="1 2">
    <name type="scientific">Alteribacillus bidgolensis</name>
    <dbReference type="NCBI Taxonomy" id="930129"/>
    <lineage>
        <taxon>Bacteria</taxon>
        <taxon>Bacillati</taxon>
        <taxon>Bacillota</taxon>
        <taxon>Bacilli</taxon>
        <taxon>Bacillales</taxon>
        <taxon>Bacillaceae</taxon>
        <taxon>Alteribacillus</taxon>
    </lineage>
</organism>
<dbReference type="EMBL" id="FNDU01000010">
    <property type="protein sequence ID" value="SDI70116.1"/>
    <property type="molecule type" value="Genomic_DNA"/>
</dbReference>
<proteinExistence type="predicted"/>
<protein>
    <submittedName>
        <fullName evidence="1">Uncharacterized protein</fullName>
    </submittedName>
</protein>
<evidence type="ECO:0000313" key="2">
    <source>
        <dbReference type="Proteomes" id="UP000199017"/>
    </source>
</evidence>